<feature type="domain" description="CAAX prenyl protease 2/Lysostaphin resistance protein A-like" evidence="2">
    <location>
        <begin position="124"/>
        <end position="216"/>
    </location>
</feature>
<dbReference type="PANTHER" id="PTHR39430:SF1">
    <property type="entry name" value="PROTEASE"/>
    <property type="match status" value="1"/>
</dbReference>
<feature type="transmembrane region" description="Helical" evidence="1">
    <location>
        <begin position="211"/>
        <end position="235"/>
    </location>
</feature>
<feature type="transmembrane region" description="Helical" evidence="1">
    <location>
        <begin position="88"/>
        <end position="108"/>
    </location>
</feature>
<reference evidence="3 4" key="1">
    <citation type="submission" date="2011-08" db="EMBL/GenBank/DDBJ databases">
        <title>The Genome Sequence of Johnsonella ignava ATCC 51276.</title>
        <authorList>
            <consortium name="The Broad Institute Genome Sequencing Platform"/>
            <person name="Earl A."/>
            <person name="Ward D."/>
            <person name="Feldgarden M."/>
            <person name="Gevers D."/>
            <person name="Izard J."/>
            <person name="Blanton J.M."/>
            <person name="Baranova O.V."/>
            <person name="Dewhirst F.E."/>
            <person name="Young S.K."/>
            <person name="Zeng Q."/>
            <person name="Gargeya S."/>
            <person name="Fitzgerald M."/>
            <person name="Haas B."/>
            <person name="Abouelleil A."/>
            <person name="Alvarado L."/>
            <person name="Arachchi H.M."/>
            <person name="Berlin A."/>
            <person name="Brown A."/>
            <person name="Chapman S.B."/>
            <person name="Chen Z."/>
            <person name="Dunbar C."/>
            <person name="Freedman E."/>
            <person name="Gearin G."/>
            <person name="Gellesch M."/>
            <person name="Goldberg J."/>
            <person name="Griggs A."/>
            <person name="Gujja S."/>
            <person name="Heiman D."/>
            <person name="Howarth C."/>
            <person name="Larson L."/>
            <person name="Lui A."/>
            <person name="MacDonald P.J.P."/>
            <person name="Montmayeur A."/>
            <person name="Murphy C."/>
            <person name="Neiman D."/>
            <person name="Pearson M."/>
            <person name="Priest M."/>
            <person name="Roberts A."/>
            <person name="Saif S."/>
            <person name="Shea T."/>
            <person name="Shenoy N."/>
            <person name="Sisk P."/>
            <person name="Stolte C."/>
            <person name="Sykes S."/>
            <person name="Wortman J."/>
            <person name="Nusbaum C."/>
            <person name="Birren B."/>
        </authorList>
    </citation>
    <scope>NUCLEOTIDE SEQUENCE [LARGE SCALE GENOMIC DNA]</scope>
    <source>
        <strain evidence="3 4">ATCC 51276</strain>
    </source>
</reference>
<keyword evidence="4" id="KW-1185">Reference proteome</keyword>
<dbReference type="OrthoDB" id="324900at2"/>
<dbReference type="EMBL" id="ACZL01000023">
    <property type="protein sequence ID" value="EHI55364.1"/>
    <property type="molecule type" value="Genomic_DNA"/>
</dbReference>
<accession>G5GIW0</accession>
<evidence type="ECO:0000313" key="4">
    <source>
        <dbReference type="Proteomes" id="UP000003011"/>
    </source>
</evidence>
<name>G5GIW0_9FIRM</name>
<protein>
    <recommendedName>
        <fullName evidence="2">CAAX prenyl protease 2/Lysostaphin resistance protein A-like domain-containing protein</fullName>
    </recommendedName>
</protein>
<dbReference type="PANTHER" id="PTHR39430">
    <property type="entry name" value="MEMBRANE-ASSOCIATED PROTEASE-RELATED"/>
    <property type="match status" value="1"/>
</dbReference>
<proteinExistence type="predicted"/>
<dbReference type="RefSeq" id="WP_005541181.1">
    <property type="nucleotide sequence ID" value="NZ_JH378833.1"/>
</dbReference>
<sequence length="286" mass="31431">MYVLKFNETLNEAKKVTKLGFINIVICYILYSLVVGLMSFLLLGSDDNMSFILLANIIGAFICVVYIVIVGKRTFVSLGMDINKIGSYITGCIFSALALFIIWLLNILSGAVKTSFNSELNVYVLLFLMVGFIFQGFMEEFLLRGLLFVQLALKTGVVIGLILNSLIFALMHLGNAGASLISTVNTFLIGLAFSMMYYYHDNIWVVSGFHSGWNFILGPVLGIPVSGFMLPSTILKTSLSSELTLLNGGSYGFEAGLPVTFIAVCIIAAYTVLIYKQNKSFKNNQL</sequence>
<feature type="transmembrane region" description="Helical" evidence="1">
    <location>
        <begin position="49"/>
        <end position="68"/>
    </location>
</feature>
<feature type="transmembrane region" description="Helical" evidence="1">
    <location>
        <begin position="21"/>
        <end position="43"/>
    </location>
</feature>
<feature type="transmembrane region" description="Helical" evidence="1">
    <location>
        <begin position="176"/>
        <end position="199"/>
    </location>
</feature>
<dbReference type="PATRIC" id="fig|679200.3.peg.1587"/>
<dbReference type="InterPro" id="IPR003675">
    <property type="entry name" value="Rce1/LyrA-like_dom"/>
</dbReference>
<feature type="transmembrane region" description="Helical" evidence="1">
    <location>
        <begin position="255"/>
        <end position="275"/>
    </location>
</feature>
<dbReference type="eggNOG" id="COG1266">
    <property type="taxonomic scope" value="Bacteria"/>
</dbReference>
<keyword evidence="1" id="KW-0812">Transmembrane</keyword>
<keyword evidence="1" id="KW-1133">Transmembrane helix</keyword>
<evidence type="ECO:0000259" key="2">
    <source>
        <dbReference type="Pfam" id="PF02517"/>
    </source>
</evidence>
<dbReference type="STRING" id="679200.HMPREF9333_01500"/>
<dbReference type="GO" id="GO:0004175">
    <property type="term" value="F:endopeptidase activity"/>
    <property type="evidence" value="ECO:0007669"/>
    <property type="project" value="UniProtKB-ARBA"/>
</dbReference>
<gene>
    <name evidence="3" type="ORF">HMPREF9333_01500</name>
</gene>
<keyword evidence="1" id="KW-0472">Membrane</keyword>
<dbReference type="Pfam" id="PF02517">
    <property type="entry name" value="Rce1-like"/>
    <property type="match status" value="1"/>
</dbReference>
<dbReference type="AlphaFoldDB" id="G5GIW0"/>
<feature type="transmembrane region" description="Helical" evidence="1">
    <location>
        <begin position="120"/>
        <end position="138"/>
    </location>
</feature>
<evidence type="ECO:0000256" key="1">
    <source>
        <dbReference type="SAM" id="Phobius"/>
    </source>
</evidence>
<dbReference type="GO" id="GO:0080120">
    <property type="term" value="P:CAAX-box protein maturation"/>
    <property type="evidence" value="ECO:0007669"/>
    <property type="project" value="UniProtKB-ARBA"/>
</dbReference>
<comment type="caution">
    <text evidence="3">The sequence shown here is derived from an EMBL/GenBank/DDBJ whole genome shotgun (WGS) entry which is preliminary data.</text>
</comment>
<dbReference type="HOGENOM" id="CLU_051806_3_0_9"/>
<dbReference type="Proteomes" id="UP000003011">
    <property type="component" value="Unassembled WGS sequence"/>
</dbReference>
<feature type="transmembrane region" description="Helical" evidence="1">
    <location>
        <begin position="145"/>
        <end position="170"/>
    </location>
</feature>
<evidence type="ECO:0000313" key="3">
    <source>
        <dbReference type="EMBL" id="EHI55364.1"/>
    </source>
</evidence>
<organism evidence="3 4">
    <name type="scientific">Johnsonella ignava ATCC 51276</name>
    <dbReference type="NCBI Taxonomy" id="679200"/>
    <lineage>
        <taxon>Bacteria</taxon>
        <taxon>Bacillati</taxon>
        <taxon>Bacillota</taxon>
        <taxon>Clostridia</taxon>
        <taxon>Lachnospirales</taxon>
        <taxon>Lachnospiraceae</taxon>
        <taxon>Johnsonella</taxon>
    </lineage>
</organism>